<evidence type="ECO:0000313" key="1">
    <source>
        <dbReference type="EMBL" id="PWA98085.1"/>
    </source>
</evidence>
<dbReference type="OrthoDB" id="47330at2759"/>
<comment type="caution">
    <text evidence="1">The sequence shown here is derived from an EMBL/GenBank/DDBJ whole genome shotgun (WGS) entry which is preliminary data.</text>
</comment>
<proteinExistence type="predicted"/>
<evidence type="ECO:0000313" key="2">
    <source>
        <dbReference type="Proteomes" id="UP000245207"/>
    </source>
</evidence>
<organism evidence="1 2">
    <name type="scientific">Artemisia annua</name>
    <name type="common">Sweet wormwood</name>
    <dbReference type="NCBI Taxonomy" id="35608"/>
    <lineage>
        <taxon>Eukaryota</taxon>
        <taxon>Viridiplantae</taxon>
        <taxon>Streptophyta</taxon>
        <taxon>Embryophyta</taxon>
        <taxon>Tracheophyta</taxon>
        <taxon>Spermatophyta</taxon>
        <taxon>Magnoliopsida</taxon>
        <taxon>eudicotyledons</taxon>
        <taxon>Gunneridae</taxon>
        <taxon>Pentapetalae</taxon>
        <taxon>asterids</taxon>
        <taxon>campanulids</taxon>
        <taxon>Asterales</taxon>
        <taxon>Asteraceae</taxon>
        <taxon>Asteroideae</taxon>
        <taxon>Anthemideae</taxon>
        <taxon>Artemisiinae</taxon>
        <taxon>Artemisia</taxon>
    </lineage>
</organism>
<protein>
    <submittedName>
        <fullName evidence="1">Chaperone protein clpb1</fullName>
    </submittedName>
</protein>
<accession>A0A2U1QJD5</accession>
<name>A0A2U1QJD5_ARTAN</name>
<dbReference type="AlphaFoldDB" id="A0A2U1QJD5"/>
<reference evidence="1 2" key="1">
    <citation type="journal article" date="2018" name="Mol. Plant">
        <title>The genome of Artemisia annua provides insight into the evolution of Asteraceae family and artemisinin biosynthesis.</title>
        <authorList>
            <person name="Shen Q."/>
            <person name="Zhang L."/>
            <person name="Liao Z."/>
            <person name="Wang S."/>
            <person name="Yan T."/>
            <person name="Shi P."/>
            <person name="Liu M."/>
            <person name="Fu X."/>
            <person name="Pan Q."/>
            <person name="Wang Y."/>
            <person name="Lv Z."/>
            <person name="Lu X."/>
            <person name="Zhang F."/>
            <person name="Jiang W."/>
            <person name="Ma Y."/>
            <person name="Chen M."/>
            <person name="Hao X."/>
            <person name="Li L."/>
            <person name="Tang Y."/>
            <person name="Lv G."/>
            <person name="Zhou Y."/>
            <person name="Sun X."/>
            <person name="Brodelius P.E."/>
            <person name="Rose J.K.C."/>
            <person name="Tang K."/>
        </authorList>
    </citation>
    <scope>NUCLEOTIDE SEQUENCE [LARGE SCALE GENOMIC DNA]</scope>
    <source>
        <strain evidence="2">cv. Huhao1</strain>
        <tissue evidence="1">Leaf</tissue>
    </source>
</reference>
<sequence>MKGEELTYRVERHGGLVNAATGQKSDIPIEVPPSANGFLNDVAQAVKRMKIEEVGDDDEMDE</sequence>
<dbReference type="STRING" id="35608.A0A2U1QJD5"/>
<keyword evidence="2" id="KW-1185">Reference proteome</keyword>
<dbReference type="Proteomes" id="UP000245207">
    <property type="component" value="Unassembled WGS sequence"/>
</dbReference>
<dbReference type="EMBL" id="PKPP01000084">
    <property type="protein sequence ID" value="PWA98085.1"/>
    <property type="molecule type" value="Genomic_DNA"/>
</dbReference>
<gene>
    <name evidence="1" type="ORF">CTI12_AA022910</name>
</gene>